<reference evidence="4" key="1">
    <citation type="submission" date="2020-05" db="EMBL/GenBank/DDBJ databases">
        <title>Frigoriglobus tundricola gen. nov., sp. nov., a psychrotolerant cellulolytic planctomycete of the family Gemmataceae with two divergent copies of 16S rRNA gene.</title>
        <authorList>
            <person name="Kulichevskaya I.S."/>
            <person name="Ivanova A.A."/>
            <person name="Naumoff D.G."/>
            <person name="Beletsky A.V."/>
            <person name="Rijpstra W.I.C."/>
            <person name="Sinninghe Damste J.S."/>
            <person name="Mardanov A.V."/>
            <person name="Ravin N.V."/>
            <person name="Dedysh S.N."/>
        </authorList>
    </citation>
    <scope>NUCLEOTIDE SEQUENCE [LARGE SCALE GENOMIC DNA]</scope>
    <source>
        <strain evidence="4">PL17</strain>
    </source>
</reference>
<feature type="signal peptide" evidence="2">
    <location>
        <begin position="1"/>
        <end position="19"/>
    </location>
</feature>
<feature type="chain" id="PRO_5026660394" description="Lipocalin-like domain-containing protein" evidence="2">
    <location>
        <begin position="20"/>
        <end position="105"/>
    </location>
</feature>
<sequence length="105" mass="11797">MRVVLSCSLGLLVCCALSADDKKDEKIDAQKLVGKWLHEDKDKSRAVVEFTKDGKVTMALTFKDETLKVEGTYKVEGAKIAMVLKEDGKERRKRPRSPNSLTPSW</sequence>
<evidence type="ECO:0000256" key="2">
    <source>
        <dbReference type="SAM" id="SignalP"/>
    </source>
</evidence>
<dbReference type="EMBL" id="CP053452">
    <property type="protein sequence ID" value="QJW92724.1"/>
    <property type="molecule type" value="Genomic_DNA"/>
</dbReference>
<dbReference type="AlphaFoldDB" id="A0A6M5YGK9"/>
<keyword evidence="2" id="KW-0732">Signal</keyword>
<protein>
    <recommendedName>
        <fullName evidence="5">Lipocalin-like domain-containing protein</fullName>
    </recommendedName>
</protein>
<dbReference type="NCBIfam" id="TIGR03066">
    <property type="entry name" value="Gem_osc_para_1"/>
    <property type="match status" value="1"/>
</dbReference>
<keyword evidence="4" id="KW-1185">Reference proteome</keyword>
<name>A0A6M5YGK9_9BACT</name>
<proteinExistence type="predicted"/>
<evidence type="ECO:0000313" key="4">
    <source>
        <dbReference type="Proteomes" id="UP000503447"/>
    </source>
</evidence>
<dbReference type="KEGG" id="ftj:FTUN_0221"/>
<dbReference type="RefSeq" id="WP_171469071.1">
    <property type="nucleotide sequence ID" value="NZ_CP053452.2"/>
</dbReference>
<feature type="region of interest" description="Disordered" evidence="1">
    <location>
        <begin position="86"/>
        <end position="105"/>
    </location>
</feature>
<gene>
    <name evidence="3" type="ORF">FTUN_0221</name>
</gene>
<organism evidence="3 4">
    <name type="scientific">Frigoriglobus tundricola</name>
    <dbReference type="NCBI Taxonomy" id="2774151"/>
    <lineage>
        <taxon>Bacteria</taxon>
        <taxon>Pseudomonadati</taxon>
        <taxon>Planctomycetota</taxon>
        <taxon>Planctomycetia</taxon>
        <taxon>Gemmatales</taxon>
        <taxon>Gemmataceae</taxon>
        <taxon>Frigoriglobus</taxon>
    </lineage>
</organism>
<evidence type="ECO:0000256" key="1">
    <source>
        <dbReference type="SAM" id="MobiDB-lite"/>
    </source>
</evidence>
<accession>A0A6M5YGK9</accession>
<evidence type="ECO:0000313" key="3">
    <source>
        <dbReference type="EMBL" id="QJW92724.1"/>
    </source>
</evidence>
<evidence type="ECO:0008006" key="5">
    <source>
        <dbReference type="Google" id="ProtNLM"/>
    </source>
</evidence>
<dbReference type="Proteomes" id="UP000503447">
    <property type="component" value="Chromosome"/>
</dbReference>